<evidence type="ECO:0000313" key="2">
    <source>
        <dbReference type="EMBL" id="SFN25803.1"/>
    </source>
</evidence>
<organism evidence="2 3">
    <name type="scientific">Pseudonocardia ammonioxydans</name>
    <dbReference type="NCBI Taxonomy" id="260086"/>
    <lineage>
        <taxon>Bacteria</taxon>
        <taxon>Bacillati</taxon>
        <taxon>Actinomycetota</taxon>
        <taxon>Actinomycetes</taxon>
        <taxon>Pseudonocardiales</taxon>
        <taxon>Pseudonocardiaceae</taxon>
        <taxon>Pseudonocardia</taxon>
    </lineage>
</organism>
<dbReference type="RefSeq" id="WP_093342071.1">
    <property type="nucleotide sequence ID" value="NZ_FOUY01000011.1"/>
</dbReference>
<sequence length="145" mass="15806">MSAGTGDTPVLTDEERETVYLLGDTLIPEHEHGPSADEAGLASTFVDRALGLRPDLAGEFRQRLAEARGRDPRAYCEELQATDPAAFERLTFVLAGAYLLSPVARRWLGYAAQRGEHQDGSPQPEYGPGGLLDVVRDRGPIFRPT</sequence>
<gene>
    <name evidence="2" type="ORF">SAMN05216207_101183</name>
</gene>
<name>A0A1I4XJW1_PSUAM</name>
<keyword evidence="3" id="KW-1185">Reference proteome</keyword>
<dbReference type="Proteomes" id="UP000199614">
    <property type="component" value="Unassembled WGS sequence"/>
</dbReference>
<evidence type="ECO:0000256" key="1">
    <source>
        <dbReference type="SAM" id="MobiDB-lite"/>
    </source>
</evidence>
<dbReference type="OrthoDB" id="8447184at2"/>
<reference evidence="2 3" key="1">
    <citation type="submission" date="2016-10" db="EMBL/GenBank/DDBJ databases">
        <authorList>
            <person name="de Groot N.N."/>
        </authorList>
    </citation>
    <scope>NUCLEOTIDE SEQUENCE [LARGE SCALE GENOMIC DNA]</scope>
    <source>
        <strain evidence="2 3">CGMCC 4.1877</strain>
    </source>
</reference>
<dbReference type="AlphaFoldDB" id="A0A1I4XJW1"/>
<evidence type="ECO:0008006" key="4">
    <source>
        <dbReference type="Google" id="ProtNLM"/>
    </source>
</evidence>
<accession>A0A1I4XJW1</accession>
<proteinExistence type="predicted"/>
<protein>
    <recommendedName>
        <fullName evidence="4">Gluconate 2-dehydrogenase subunit 3</fullName>
    </recommendedName>
</protein>
<feature type="compositionally biased region" description="Basic and acidic residues" evidence="1">
    <location>
        <begin position="134"/>
        <end position="145"/>
    </location>
</feature>
<evidence type="ECO:0000313" key="3">
    <source>
        <dbReference type="Proteomes" id="UP000199614"/>
    </source>
</evidence>
<feature type="region of interest" description="Disordered" evidence="1">
    <location>
        <begin position="115"/>
        <end position="145"/>
    </location>
</feature>
<dbReference type="EMBL" id="FOUY01000011">
    <property type="protein sequence ID" value="SFN25803.1"/>
    <property type="molecule type" value="Genomic_DNA"/>
</dbReference>